<dbReference type="PROSITE" id="PS51352">
    <property type="entry name" value="THIOREDOXIN_2"/>
    <property type="match status" value="1"/>
</dbReference>
<comment type="similarity">
    <text evidence="1">Belongs to the thioredoxin family. DsbA subfamily.</text>
</comment>
<dbReference type="InterPro" id="IPR012336">
    <property type="entry name" value="Thioredoxin-like_fold"/>
</dbReference>
<dbReference type="PANTHER" id="PTHR13887">
    <property type="entry name" value="GLUTATHIONE S-TRANSFERASE KAPPA"/>
    <property type="match status" value="1"/>
</dbReference>
<dbReference type="InterPro" id="IPR036249">
    <property type="entry name" value="Thioredoxin-like_sf"/>
</dbReference>
<keyword evidence="4" id="KW-1015">Disulfide bond</keyword>
<comment type="caution">
    <text evidence="8">The sequence shown here is derived from an EMBL/GenBank/DDBJ whole genome shotgun (WGS) entry which is preliminary data.</text>
</comment>
<keyword evidence="2" id="KW-0732">Signal</keyword>
<keyword evidence="3" id="KW-0560">Oxidoreductase</keyword>
<dbReference type="Pfam" id="PF13462">
    <property type="entry name" value="Thioredoxin_4"/>
    <property type="match status" value="1"/>
</dbReference>
<evidence type="ECO:0000256" key="2">
    <source>
        <dbReference type="ARBA" id="ARBA00022729"/>
    </source>
</evidence>
<proteinExistence type="inferred from homology"/>
<dbReference type="PANTHER" id="PTHR13887:SF14">
    <property type="entry name" value="DISULFIDE BOND FORMATION PROTEIN D"/>
    <property type="match status" value="1"/>
</dbReference>
<keyword evidence="6" id="KW-1133">Transmembrane helix</keyword>
<evidence type="ECO:0000313" key="9">
    <source>
        <dbReference type="Proteomes" id="UP000313645"/>
    </source>
</evidence>
<dbReference type="Gene3D" id="3.40.30.10">
    <property type="entry name" value="Glutaredoxin"/>
    <property type="match status" value="1"/>
</dbReference>
<evidence type="ECO:0000256" key="1">
    <source>
        <dbReference type="ARBA" id="ARBA00005791"/>
    </source>
</evidence>
<gene>
    <name evidence="8" type="ORF">EZI54_17920</name>
</gene>
<sequence length="243" mass="26917">MGEAKRRQATGKRSPVSERKHRRTLLIGLAAVVGVLVLVALLWWVTQPPGATSDDLPVATSNRPFPSSYDSVGVSIGAVDAPIVVREFADYQCPACARFAPASEKLRATYVKEGKVRLVFFDLPLRQHRNAMPAALAARCAADQKAFWPMQDKLYESQSDWEGLSDPVPAFARYADELGLDSRRLSRCIETDLHRDVINQSVGVSQKIKVASTPTVYVNNIRLTRPGWAQMQAVIERELSGQR</sequence>
<dbReference type="Proteomes" id="UP000313645">
    <property type="component" value="Unassembled WGS sequence"/>
</dbReference>
<dbReference type="EMBL" id="SJDL01000033">
    <property type="protein sequence ID" value="TBW50776.1"/>
    <property type="molecule type" value="Genomic_DNA"/>
</dbReference>
<name>A0ABY1ZI65_9GAMM</name>
<feature type="domain" description="Thioredoxin" evidence="7">
    <location>
        <begin position="47"/>
        <end position="180"/>
    </location>
</feature>
<reference evidence="8 9" key="1">
    <citation type="submission" date="2019-02" db="EMBL/GenBank/DDBJ databases">
        <title>Marinobacter halodurans sp. nov., a marine bacterium isolated from sea tidal flat.</title>
        <authorList>
            <person name="Yoo Y."/>
            <person name="Lee D.W."/>
            <person name="Kim B.S."/>
            <person name="Kim J.-J."/>
        </authorList>
    </citation>
    <scope>NUCLEOTIDE SEQUENCE [LARGE SCALE GENOMIC DNA]</scope>
    <source>
        <strain evidence="8 9">YJ-S3-2</strain>
    </source>
</reference>
<accession>A0ABY1ZI65</accession>
<evidence type="ECO:0000313" key="8">
    <source>
        <dbReference type="EMBL" id="TBW50776.1"/>
    </source>
</evidence>
<keyword evidence="6" id="KW-0472">Membrane</keyword>
<evidence type="ECO:0000256" key="6">
    <source>
        <dbReference type="SAM" id="Phobius"/>
    </source>
</evidence>
<evidence type="ECO:0000256" key="4">
    <source>
        <dbReference type="ARBA" id="ARBA00023157"/>
    </source>
</evidence>
<dbReference type="RefSeq" id="WP_131483257.1">
    <property type="nucleotide sequence ID" value="NZ_SJDL01000033.1"/>
</dbReference>
<dbReference type="InterPro" id="IPR013766">
    <property type="entry name" value="Thioredoxin_domain"/>
</dbReference>
<evidence type="ECO:0000256" key="3">
    <source>
        <dbReference type="ARBA" id="ARBA00023002"/>
    </source>
</evidence>
<evidence type="ECO:0000256" key="5">
    <source>
        <dbReference type="ARBA" id="ARBA00023284"/>
    </source>
</evidence>
<protein>
    <submittedName>
        <fullName evidence="8">DsbA family protein</fullName>
    </submittedName>
</protein>
<keyword evidence="5" id="KW-0676">Redox-active center</keyword>
<dbReference type="SUPFAM" id="SSF52833">
    <property type="entry name" value="Thioredoxin-like"/>
    <property type="match status" value="1"/>
</dbReference>
<feature type="transmembrane region" description="Helical" evidence="6">
    <location>
        <begin position="25"/>
        <end position="45"/>
    </location>
</feature>
<keyword evidence="6" id="KW-0812">Transmembrane</keyword>
<organism evidence="8 9">
    <name type="scientific">Marinobacter halodurans</name>
    <dbReference type="NCBI Taxonomy" id="2528979"/>
    <lineage>
        <taxon>Bacteria</taxon>
        <taxon>Pseudomonadati</taxon>
        <taxon>Pseudomonadota</taxon>
        <taxon>Gammaproteobacteria</taxon>
        <taxon>Pseudomonadales</taxon>
        <taxon>Marinobacteraceae</taxon>
        <taxon>Marinobacter</taxon>
    </lineage>
</organism>
<keyword evidence="9" id="KW-1185">Reference proteome</keyword>
<evidence type="ECO:0000259" key="7">
    <source>
        <dbReference type="PROSITE" id="PS51352"/>
    </source>
</evidence>